<protein>
    <submittedName>
        <fullName evidence="6">Calcium-binding protein</fullName>
    </submittedName>
</protein>
<evidence type="ECO:0000313" key="7">
    <source>
        <dbReference type="Proteomes" id="UP000433101"/>
    </source>
</evidence>
<dbReference type="Pfam" id="PF13202">
    <property type="entry name" value="EF-hand_5"/>
    <property type="match status" value="5"/>
</dbReference>
<feature type="chain" id="PRO_5030882826" evidence="4">
    <location>
        <begin position="27"/>
        <end position="354"/>
    </location>
</feature>
<evidence type="ECO:0000259" key="5">
    <source>
        <dbReference type="PROSITE" id="PS50222"/>
    </source>
</evidence>
<dbReference type="PANTHER" id="PTHR10827">
    <property type="entry name" value="RETICULOCALBIN"/>
    <property type="match status" value="1"/>
</dbReference>
<dbReference type="PANTHER" id="PTHR10827:SF98">
    <property type="entry name" value="45 KDA CALCIUM-BINDING PROTEIN"/>
    <property type="match status" value="1"/>
</dbReference>
<dbReference type="GO" id="GO:0005509">
    <property type="term" value="F:calcium ion binding"/>
    <property type="evidence" value="ECO:0007669"/>
    <property type="project" value="InterPro"/>
</dbReference>
<dbReference type="AlphaFoldDB" id="A0A7X3LVF5"/>
<comment type="caution">
    <text evidence="6">The sequence shown here is derived from an EMBL/GenBank/DDBJ whole genome shotgun (WGS) entry which is preliminary data.</text>
</comment>
<keyword evidence="4" id="KW-0732">Signal</keyword>
<feature type="domain" description="EF-hand" evidence="5">
    <location>
        <begin position="259"/>
        <end position="294"/>
    </location>
</feature>
<accession>A0A7X3LVF5</accession>
<evidence type="ECO:0000313" key="6">
    <source>
        <dbReference type="EMBL" id="MXN65778.1"/>
    </source>
</evidence>
<dbReference type="InterPro" id="IPR011992">
    <property type="entry name" value="EF-hand-dom_pair"/>
</dbReference>
<feature type="domain" description="EF-hand" evidence="5">
    <location>
        <begin position="88"/>
        <end position="123"/>
    </location>
</feature>
<feature type="region of interest" description="Disordered" evidence="3">
    <location>
        <begin position="27"/>
        <end position="64"/>
    </location>
</feature>
<dbReference type="PROSITE" id="PS50222">
    <property type="entry name" value="EF_HAND_2"/>
    <property type="match status" value="3"/>
</dbReference>
<dbReference type="RefSeq" id="WP_160776033.1">
    <property type="nucleotide sequence ID" value="NZ_WUMV01000006.1"/>
</dbReference>
<dbReference type="Proteomes" id="UP000433101">
    <property type="component" value="Unassembled WGS sequence"/>
</dbReference>
<evidence type="ECO:0000256" key="4">
    <source>
        <dbReference type="SAM" id="SignalP"/>
    </source>
</evidence>
<organism evidence="6 7">
    <name type="scientific">Stappia sediminis</name>
    <dbReference type="NCBI Taxonomy" id="2692190"/>
    <lineage>
        <taxon>Bacteria</taxon>
        <taxon>Pseudomonadati</taxon>
        <taxon>Pseudomonadota</taxon>
        <taxon>Alphaproteobacteria</taxon>
        <taxon>Hyphomicrobiales</taxon>
        <taxon>Stappiaceae</taxon>
        <taxon>Stappia</taxon>
    </lineage>
</organism>
<feature type="signal peptide" evidence="4">
    <location>
        <begin position="1"/>
        <end position="26"/>
    </location>
</feature>
<dbReference type="Gene3D" id="1.10.238.10">
    <property type="entry name" value="EF-hand"/>
    <property type="match status" value="3"/>
</dbReference>
<dbReference type="SUPFAM" id="SSF47473">
    <property type="entry name" value="EF-hand"/>
    <property type="match status" value="2"/>
</dbReference>
<evidence type="ECO:0000256" key="1">
    <source>
        <dbReference type="ARBA" id="ARBA00022723"/>
    </source>
</evidence>
<dbReference type="InterPro" id="IPR002048">
    <property type="entry name" value="EF_hand_dom"/>
</dbReference>
<keyword evidence="7" id="KW-1185">Reference proteome</keyword>
<keyword evidence="1" id="KW-0479">Metal-binding</keyword>
<feature type="compositionally biased region" description="Basic and acidic residues" evidence="3">
    <location>
        <begin position="29"/>
        <end position="50"/>
    </location>
</feature>
<keyword evidence="2" id="KW-0677">Repeat</keyword>
<dbReference type="PROSITE" id="PS00018">
    <property type="entry name" value="EF_HAND_1"/>
    <property type="match status" value="2"/>
</dbReference>
<feature type="region of interest" description="Disordered" evidence="3">
    <location>
        <begin position="301"/>
        <end position="354"/>
    </location>
</feature>
<sequence>MKIFKTLTIALLTTAVVGAAALPAAAGRGEGRGWRGDSHHGLYHRGERRGERHHGGRRGEGHHGGMEYAMMFMERFDTNSDGKVTQDEIDAVVAERFASADGNGDGGIDLAEFKAAYAEEFALRKVREFQRLDRDGDGNVTEEEFSRRTGRRFDRLDRNDDDVLDRRRRGGDGERGEMRGRRGGDGERGEMHGRRGGDGERGERRRLRGGMFEELDTDGDGSISREEFTARTAGRFASADTDNNGSITLEEFGAIWLDRADRRMVRAFQRFDRDGDLKISRQEADRFFGNLVARMDRNGDGALSIADHPRGDRGDRHHRWRERDGDRPVEGASPEEAGPESGEGPAEVEREGEN</sequence>
<reference evidence="6 7" key="1">
    <citation type="submission" date="2019-12" db="EMBL/GenBank/DDBJ databases">
        <authorList>
            <person name="Li M."/>
        </authorList>
    </citation>
    <scope>NUCLEOTIDE SEQUENCE [LARGE SCALE GENOMIC DNA]</scope>
    <source>
        <strain evidence="6 7">GBMRC 2046</strain>
    </source>
</reference>
<dbReference type="SMART" id="SM00054">
    <property type="entry name" value="EFh"/>
    <property type="match status" value="6"/>
</dbReference>
<proteinExistence type="predicted"/>
<feature type="compositionally biased region" description="Low complexity" evidence="3">
    <location>
        <begin position="330"/>
        <end position="345"/>
    </location>
</feature>
<name>A0A7X3LVF5_9HYPH</name>
<dbReference type="EMBL" id="WUMV01000006">
    <property type="protein sequence ID" value="MXN65778.1"/>
    <property type="molecule type" value="Genomic_DNA"/>
</dbReference>
<feature type="compositionally biased region" description="Basic and acidic residues" evidence="3">
    <location>
        <begin position="170"/>
        <end position="203"/>
    </location>
</feature>
<dbReference type="InterPro" id="IPR018247">
    <property type="entry name" value="EF_Hand_1_Ca_BS"/>
</dbReference>
<gene>
    <name evidence="6" type="ORF">GR183_12755</name>
</gene>
<feature type="region of interest" description="Disordered" evidence="3">
    <location>
        <begin position="163"/>
        <end position="207"/>
    </location>
</feature>
<evidence type="ECO:0000256" key="2">
    <source>
        <dbReference type="ARBA" id="ARBA00022737"/>
    </source>
</evidence>
<evidence type="ECO:0000256" key="3">
    <source>
        <dbReference type="SAM" id="MobiDB-lite"/>
    </source>
</evidence>
<feature type="domain" description="EF-hand" evidence="5">
    <location>
        <begin position="211"/>
        <end position="238"/>
    </location>
</feature>
<feature type="compositionally biased region" description="Basic and acidic residues" evidence="3">
    <location>
        <begin position="307"/>
        <end position="329"/>
    </location>
</feature>